<dbReference type="OrthoDB" id="1676875at2"/>
<organism evidence="1 2">
    <name type="scientific">Synergistes jonesii</name>
    <dbReference type="NCBI Taxonomy" id="2754"/>
    <lineage>
        <taxon>Bacteria</taxon>
        <taxon>Thermotogati</taxon>
        <taxon>Synergistota</taxon>
        <taxon>Synergistia</taxon>
        <taxon>Synergistales</taxon>
        <taxon>Synergistaceae</taxon>
        <taxon>Synergistes</taxon>
    </lineage>
</organism>
<dbReference type="NCBIfam" id="NF005679">
    <property type="entry name" value="PRK07475.1"/>
    <property type="match status" value="1"/>
</dbReference>
<dbReference type="Gene3D" id="3.40.50.1860">
    <property type="match status" value="1"/>
</dbReference>
<evidence type="ECO:0000313" key="2">
    <source>
        <dbReference type="Proteomes" id="UP000027665"/>
    </source>
</evidence>
<dbReference type="RefSeq" id="WP_037978176.1">
    <property type="nucleotide sequence ID" value="NZ_JMKI01000051.1"/>
</dbReference>
<dbReference type="EMBL" id="JMKI01000051">
    <property type="protein sequence ID" value="KEJ91374.1"/>
    <property type="molecule type" value="Genomic_DNA"/>
</dbReference>
<name>A0A073INN4_9BACT</name>
<dbReference type="GO" id="GO:0016855">
    <property type="term" value="F:racemase and epimerase activity, acting on amino acids and derivatives"/>
    <property type="evidence" value="ECO:0007669"/>
    <property type="project" value="InterPro"/>
</dbReference>
<gene>
    <name evidence="1" type="ORF">EH55_11055</name>
</gene>
<reference evidence="1 2" key="1">
    <citation type="submission" date="2014-04" db="EMBL/GenBank/DDBJ databases">
        <title>Draft Genome Sequence of Synergistes jonesii.</title>
        <authorList>
            <person name="Coil D.A."/>
            <person name="Eisen J.A."/>
            <person name="Holland-Moritz H.E."/>
        </authorList>
    </citation>
    <scope>NUCLEOTIDE SEQUENCE [LARGE SCALE GENOMIC DNA]</scope>
    <source>
        <strain evidence="1 2">78-1</strain>
    </source>
</reference>
<dbReference type="InterPro" id="IPR001920">
    <property type="entry name" value="Asp/Glu_race"/>
</dbReference>
<accession>A0A073INN4</accession>
<dbReference type="GeneID" id="90984523"/>
<dbReference type="Proteomes" id="UP000027665">
    <property type="component" value="Unassembled WGS sequence"/>
</dbReference>
<keyword evidence="2" id="KW-1185">Reference proteome</keyword>
<proteinExistence type="predicted"/>
<protein>
    <submittedName>
        <fullName evidence="1">Glutamate racemase</fullName>
    </submittedName>
</protein>
<evidence type="ECO:0000313" key="1">
    <source>
        <dbReference type="EMBL" id="KEJ91374.1"/>
    </source>
</evidence>
<dbReference type="eggNOG" id="COG0796">
    <property type="taxonomic scope" value="Bacteria"/>
</dbReference>
<dbReference type="AlphaFoldDB" id="A0A073INN4"/>
<dbReference type="STRING" id="2754.EH55_11055"/>
<sequence length="245" mass="27092">MQNVCSAKIAILCWEEGQIPRGLMQLEALVGNSTNPASYFFPVRFCRIKGTNIETVLENPSENVLKNMIEESKKLIGEGIEVVTTSCGFNAIFQRELSAALPVPVFTSSLLQLPFVNSFLAPGKSTAVITAKKRALKGEHLRAVGITPEMRVEIFGMEDSPEWNKIFTRPDEFFDMDLVAKEVVATAVKAVREYPEIGAFVLECTDLPPFSKAIREAVKLPVFDFITMMCYAARSVGIRTDCSAL</sequence>
<comment type="caution">
    <text evidence="1">The sequence shown here is derived from an EMBL/GenBank/DDBJ whole genome shotgun (WGS) entry which is preliminary data.</text>
</comment>